<dbReference type="SUPFAM" id="SSF50341">
    <property type="entry name" value="CheW-like"/>
    <property type="match status" value="1"/>
</dbReference>
<evidence type="ECO:0000256" key="3">
    <source>
        <dbReference type="ARBA" id="ARBA00021495"/>
    </source>
</evidence>
<evidence type="ECO:0000256" key="10">
    <source>
        <dbReference type="ARBA" id="ARBA00023012"/>
    </source>
</evidence>
<evidence type="ECO:0000256" key="4">
    <source>
        <dbReference type="ARBA" id="ARBA00022500"/>
    </source>
</evidence>
<dbReference type="InterPro" id="IPR036890">
    <property type="entry name" value="HATPase_C_sf"/>
</dbReference>
<proteinExistence type="predicted"/>
<dbReference type="Pfam" id="PF01627">
    <property type="entry name" value="Hpt"/>
    <property type="match status" value="1"/>
</dbReference>
<keyword evidence="5 12" id="KW-0597">Phosphoprotein</keyword>
<dbReference type="SUPFAM" id="SSF47226">
    <property type="entry name" value="Histidine-containing phosphotransfer domain, HPT domain"/>
    <property type="match status" value="1"/>
</dbReference>
<keyword evidence="9" id="KW-0067">ATP-binding</keyword>
<dbReference type="InterPro" id="IPR004358">
    <property type="entry name" value="Sig_transdc_His_kin-like_C"/>
</dbReference>
<keyword evidence="8" id="KW-0418">Kinase</keyword>
<dbReference type="PRINTS" id="PR00344">
    <property type="entry name" value="BCTRLSENSOR"/>
</dbReference>
<dbReference type="SMART" id="SM01231">
    <property type="entry name" value="H-kinase_dim"/>
    <property type="match status" value="1"/>
</dbReference>
<comment type="catalytic activity">
    <reaction evidence="1">
        <text>ATP + protein L-histidine = ADP + protein N-phospho-L-histidine.</text>
        <dbReference type="EC" id="2.7.13.3"/>
    </reaction>
</comment>
<comment type="function">
    <text evidence="11">Involved in the transmission of sensory signals from the chemoreceptors to the flagellar motors. CheA is autophosphorylated; it can transfer its phosphate group to either CheB or CheY.</text>
</comment>
<dbReference type="PROSITE" id="PS50109">
    <property type="entry name" value="HIS_KIN"/>
    <property type="match status" value="1"/>
</dbReference>
<dbReference type="EC" id="2.7.13.3" evidence="2"/>
<dbReference type="InterPro" id="IPR036061">
    <property type="entry name" value="CheW-like_dom_sf"/>
</dbReference>
<evidence type="ECO:0000256" key="7">
    <source>
        <dbReference type="ARBA" id="ARBA00022741"/>
    </source>
</evidence>
<evidence type="ECO:0000313" key="17">
    <source>
        <dbReference type="Proteomes" id="UP001611383"/>
    </source>
</evidence>
<dbReference type="EMBL" id="CP043494">
    <property type="protein sequence ID" value="WNG51273.1"/>
    <property type="molecule type" value="Genomic_DNA"/>
</dbReference>
<evidence type="ECO:0000256" key="12">
    <source>
        <dbReference type="PROSITE-ProRule" id="PRU00110"/>
    </source>
</evidence>
<dbReference type="InterPro" id="IPR036641">
    <property type="entry name" value="HPT_dom_sf"/>
</dbReference>
<dbReference type="Pfam" id="PF02518">
    <property type="entry name" value="HATPase_c"/>
    <property type="match status" value="1"/>
</dbReference>
<evidence type="ECO:0000256" key="11">
    <source>
        <dbReference type="ARBA" id="ARBA00035100"/>
    </source>
</evidence>
<dbReference type="SUPFAM" id="SSF55874">
    <property type="entry name" value="ATPase domain of HSP90 chaperone/DNA topoisomerase II/histidine kinase"/>
    <property type="match status" value="1"/>
</dbReference>
<feature type="domain" description="CheW-like" evidence="14">
    <location>
        <begin position="401"/>
        <end position="532"/>
    </location>
</feature>
<dbReference type="Pfam" id="PF02895">
    <property type="entry name" value="H-kinase_dim"/>
    <property type="match status" value="1"/>
</dbReference>
<dbReference type="SUPFAM" id="SSF47384">
    <property type="entry name" value="Homodimeric domain of signal transducing histidine kinase"/>
    <property type="match status" value="1"/>
</dbReference>
<sequence length="538" mass="58873">MELDRERLLATFAEESGELLTEMEETLVSLEEHPDEERLRSIFRGAHTVKGAAGALGLSGMTDVAHVLEDVLETLLERRLPVSDEHVTLLLATVDRLRELLQAVLAGQERPAEEDSGLVERLRACCEALRQQESPRVVYAVPAEESVVEVGGRRGRTLRVDVEKLDRIAILTGELAIARTQLAQVLATGTAEEALELHREADRLHEELQEEVMRVRMVPVGPLFRQHLRTVRDLTRVERKWARLVLEGEDVEVDTALVEGLREPLLHLVRNAVDHGLEMPEERRAAGKEACGTLVLRAFHEPGSLVVELSDDGRGLHYARLREKARELGMEPERMTAEELEELVFLPGLSTAEAVTEVSGRGVGMDVVRRSVETLRGLVTLRSEEGKGTTVTLRVPLTLATIQGFSVGVGEETYVLPLAAVRECLELPAERNGQSGAGVLSLRGRSLPYLRLREVLGVQGPAPARESVVVLGHGGSRAGLVVDALYGEGQCVLKPLGRLFRHLPGVSGSTILGSGRVGLVLDVPTLLRIAIRQRAAMG</sequence>
<dbReference type="InterPro" id="IPR036097">
    <property type="entry name" value="HisK_dim/P_sf"/>
</dbReference>
<dbReference type="InterPro" id="IPR002545">
    <property type="entry name" value="CheW-lke_dom"/>
</dbReference>
<dbReference type="InterPro" id="IPR005467">
    <property type="entry name" value="His_kinase_dom"/>
</dbReference>
<dbReference type="SMART" id="SM00073">
    <property type="entry name" value="HPT"/>
    <property type="match status" value="1"/>
</dbReference>
<dbReference type="PANTHER" id="PTHR43395">
    <property type="entry name" value="SENSOR HISTIDINE KINASE CHEA"/>
    <property type="match status" value="1"/>
</dbReference>
<dbReference type="Gene3D" id="1.10.287.560">
    <property type="entry name" value="Histidine kinase CheA-like, homodimeric domain"/>
    <property type="match status" value="1"/>
</dbReference>
<dbReference type="PROSITE" id="PS50894">
    <property type="entry name" value="HPT"/>
    <property type="match status" value="1"/>
</dbReference>
<dbReference type="Pfam" id="PF01584">
    <property type="entry name" value="CheW"/>
    <property type="match status" value="1"/>
</dbReference>
<evidence type="ECO:0000256" key="8">
    <source>
        <dbReference type="ARBA" id="ARBA00022777"/>
    </source>
</evidence>
<dbReference type="InterPro" id="IPR008207">
    <property type="entry name" value="Sig_transdc_His_kin_Hpt_dom"/>
</dbReference>
<protein>
    <recommendedName>
        <fullName evidence="3">Chemotaxis protein CheA</fullName>
        <ecNumber evidence="2">2.7.13.3</ecNumber>
    </recommendedName>
</protein>
<evidence type="ECO:0000256" key="5">
    <source>
        <dbReference type="ARBA" id="ARBA00022553"/>
    </source>
</evidence>
<dbReference type="Proteomes" id="UP001611383">
    <property type="component" value="Chromosome"/>
</dbReference>
<dbReference type="SMART" id="SM00387">
    <property type="entry name" value="HATPase_c"/>
    <property type="match status" value="1"/>
</dbReference>
<dbReference type="Gene3D" id="3.30.565.10">
    <property type="entry name" value="Histidine kinase-like ATPase, C-terminal domain"/>
    <property type="match status" value="1"/>
</dbReference>
<dbReference type="InterPro" id="IPR037006">
    <property type="entry name" value="CheA-like_homodim_sf"/>
</dbReference>
<evidence type="ECO:0000256" key="6">
    <source>
        <dbReference type="ARBA" id="ARBA00022679"/>
    </source>
</evidence>
<dbReference type="CDD" id="cd00088">
    <property type="entry name" value="HPT"/>
    <property type="match status" value="1"/>
</dbReference>
<evidence type="ECO:0000256" key="1">
    <source>
        <dbReference type="ARBA" id="ARBA00000085"/>
    </source>
</evidence>
<evidence type="ECO:0000256" key="9">
    <source>
        <dbReference type="ARBA" id="ARBA00022840"/>
    </source>
</evidence>
<accession>A0ABY9X791</accession>
<feature type="domain" description="HPt" evidence="15">
    <location>
        <begin position="1"/>
        <end position="104"/>
    </location>
</feature>
<evidence type="ECO:0000259" key="15">
    <source>
        <dbReference type="PROSITE" id="PS50894"/>
    </source>
</evidence>
<dbReference type="PROSITE" id="PS50851">
    <property type="entry name" value="CHEW"/>
    <property type="match status" value="1"/>
</dbReference>
<evidence type="ECO:0000313" key="16">
    <source>
        <dbReference type="EMBL" id="WNG51273.1"/>
    </source>
</evidence>
<evidence type="ECO:0000259" key="14">
    <source>
        <dbReference type="PROSITE" id="PS50851"/>
    </source>
</evidence>
<gene>
    <name evidence="16" type="ORF">F0U60_49445</name>
</gene>
<dbReference type="InterPro" id="IPR003594">
    <property type="entry name" value="HATPase_dom"/>
</dbReference>
<dbReference type="Gene3D" id="1.20.120.160">
    <property type="entry name" value="HPT domain"/>
    <property type="match status" value="1"/>
</dbReference>
<keyword evidence="6" id="KW-0808">Transferase</keyword>
<name>A0ABY9X791_9BACT</name>
<dbReference type="RefSeq" id="WP_395811348.1">
    <property type="nucleotide sequence ID" value="NZ_CP043494.1"/>
</dbReference>
<organism evidence="16 17">
    <name type="scientific">Archangium minus</name>
    <dbReference type="NCBI Taxonomy" id="83450"/>
    <lineage>
        <taxon>Bacteria</taxon>
        <taxon>Pseudomonadati</taxon>
        <taxon>Myxococcota</taxon>
        <taxon>Myxococcia</taxon>
        <taxon>Myxococcales</taxon>
        <taxon>Cystobacterineae</taxon>
        <taxon>Archangiaceae</taxon>
        <taxon>Archangium</taxon>
    </lineage>
</organism>
<evidence type="ECO:0000259" key="13">
    <source>
        <dbReference type="PROSITE" id="PS50109"/>
    </source>
</evidence>
<dbReference type="InterPro" id="IPR051315">
    <property type="entry name" value="Bact_Chemotaxis_CheA"/>
</dbReference>
<dbReference type="InterPro" id="IPR004105">
    <property type="entry name" value="CheA-like_dim"/>
</dbReference>
<feature type="domain" description="Histidine kinase" evidence="13">
    <location>
        <begin position="197"/>
        <end position="399"/>
    </location>
</feature>
<keyword evidence="4" id="KW-0145">Chemotaxis</keyword>
<keyword evidence="10" id="KW-0902">Two-component regulatory system</keyword>
<keyword evidence="17" id="KW-1185">Reference proteome</keyword>
<feature type="modified residue" description="Phosphohistidine" evidence="12">
    <location>
        <position position="47"/>
    </location>
</feature>
<dbReference type="Gene3D" id="2.30.30.40">
    <property type="entry name" value="SH3 Domains"/>
    <property type="match status" value="1"/>
</dbReference>
<evidence type="ECO:0000256" key="2">
    <source>
        <dbReference type="ARBA" id="ARBA00012438"/>
    </source>
</evidence>
<dbReference type="SMART" id="SM00260">
    <property type="entry name" value="CheW"/>
    <property type="match status" value="1"/>
</dbReference>
<keyword evidence="7" id="KW-0547">Nucleotide-binding</keyword>
<reference evidence="16 17" key="1">
    <citation type="submission" date="2019-08" db="EMBL/GenBank/DDBJ databases">
        <title>Archangium and Cystobacter genomes.</title>
        <authorList>
            <person name="Chen I.-C.K."/>
            <person name="Wielgoss S."/>
        </authorList>
    </citation>
    <scope>NUCLEOTIDE SEQUENCE [LARGE SCALE GENOMIC DNA]</scope>
    <source>
        <strain evidence="16 17">Cbm 6</strain>
    </source>
</reference>
<dbReference type="PANTHER" id="PTHR43395:SF10">
    <property type="entry name" value="CHEMOTAXIS PROTEIN CHEA"/>
    <property type="match status" value="1"/>
</dbReference>